<evidence type="ECO:0000256" key="2">
    <source>
        <dbReference type="PIRSR" id="PIRSR605511-1"/>
    </source>
</evidence>
<accession>A0A370FB07</accession>
<dbReference type="Pfam" id="PF08450">
    <property type="entry name" value="SGL"/>
    <property type="match status" value="1"/>
</dbReference>
<evidence type="ECO:0000256" key="3">
    <source>
        <dbReference type="PIRSR" id="PIRSR605511-2"/>
    </source>
</evidence>
<dbReference type="GO" id="GO:0019853">
    <property type="term" value="P:L-ascorbic acid biosynthetic process"/>
    <property type="evidence" value="ECO:0007669"/>
    <property type="project" value="TreeGrafter"/>
</dbReference>
<reference evidence="6 7" key="1">
    <citation type="submission" date="2018-07" db="EMBL/GenBank/DDBJ databases">
        <title>Genomic Encyclopedia of Type Strains, Phase IV (KMG-IV): sequencing the most valuable type-strain genomes for metagenomic binning, comparative biology and taxonomic classification.</title>
        <authorList>
            <person name="Goeker M."/>
        </authorList>
    </citation>
    <scope>NUCLEOTIDE SEQUENCE [LARGE SCALE GENOMIC DNA]</scope>
    <source>
        <strain evidence="6 7">DSM 21352</strain>
    </source>
</reference>
<keyword evidence="3" id="KW-0862">Zinc</keyword>
<dbReference type="SUPFAM" id="SSF63829">
    <property type="entry name" value="Calcium-dependent phosphotriesterase"/>
    <property type="match status" value="1"/>
</dbReference>
<gene>
    <name evidence="6" type="ORF">DFR41_10726</name>
</gene>
<dbReference type="InterPro" id="IPR011042">
    <property type="entry name" value="6-blade_b-propeller_TolB-like"/>
</dbReference>
<feature type="binding site" evidence="3">
    <location>
        <position position="244"/>
    </location>
    <ligand>
        <name>a divalent metal cation</name>
        <dbReference type="ChEBI" id="CHEBI:60240"/>
    </ligand>
</feature>
<organism evidence="6 7">
    <name type="scientific">Pseudacidovorax intermedius</name>
    <dbReference type="NCBI Taxonomy" id="433924"/>
    <lineage>
        <taxon>Bacteria</taxon>
        <taxon>Pseudomonadati</taxon>
        <taxon>Pseudomonadota</taxon>
        <taxon>Betaproteobacteria</taxon>
        <taxon>Burkholderiales</taxon>
        <taxon>Comamonadaceae</taxon>
        <taxon>Pseudacidovorax</taxon>
    </lineage>
</organism>
<feature type="domain" description="SMP-30/Gluconolactonase/LRE-like region" evidence="5">
    <location>
        <begin position="58"/>
        <end position="304"/>
    </location>
</feature>
<dbReference type="Proteomes" id="UP000255265">
    <property type="component" value="Unassembled WGS sequence"/>
</dbReference>
<dbReference type="AlphaFoldDB" id="A0A370FB07"/>
<evidence type="ECO:0000259" key="5">
    <source>
        <dbReference type="Pfam" id="PF08450"/>
    </source>
</evidence>
<comment type="similarity">
    <text evidence="1">Belongs to the SMP-30/CGR1 family.</text>
</comment>
<dbReference type="PANTHER" id="PTHR10907:SF47">
    <property type="entry name" value="REGUCALCIN"/>
    <property type="match status" value="1"/>
</dbReference>
<dbReference type="InterPro" id="IPR013658">
    <property type="entry name" value="SGL"/>
</dbReference>
<keyword evidence="7" id="KW-1185">Reference proteome</keyword>
<protein>
    <submittedName>
        <fullName evidence="6">Sugar lactone lactonase YvrE</fullName>
    </submittedName>
</protein>
<dbReference type="PANTHER" id="PTHR10907">
    <property type="entry name" value="REGUCALCIN"/>
    <property type="match status" value="1"/>
</dbReference>
<sequence length="340" mass="36822">MQRSSICPASIDGVKTRQTRDNHGKALRMTSSSLLPAARGPALHAGPARCVLDARAQLGEGALWSPRRQALWWVDILSHRLFSWRPSDGEALCWQFDEEVSAVAERRDGTGLMLALRRGMAHFDPEAPGTQPVYLHQPAGEPAGNRFNDGRCDRHGRFWAGSMDFDAREPTGHLYCYDEAGRCDRLLLGLRVTNGPAWSLDGRRMYVNDTVGRHVLACEVDPVSGPRVPLRPWLSFGAGDGHPDGMTVDAQGRLWIAHWGGGCVSAHDPDTGEELDRIAVPASQVTHCAFGGEDLRTLYITTARVGLDEVALHAEPLAGGLFAVSMNVAGLPAHAFGAPA</sequence>
<dbReference type="GO" id="GO:0004341">
    <property type="term" value="F:gluconolactonase activity"/>
    <property type="evidence" value="ECO:0007669"/>
    <property type="project" value="TreeGrafter"/>
</dbReference>
<name>A0A370FB07_9BURK</name>
<dbReference type="GO" id="GO:0005509">
    <property type="term" value="F:calcium ion binding"/>
    <property type="evidence" value="ECO:0007669"/>
    <property type="project" value="TreeGrafter"/>
</dbReference>
<feature type="binding site" evidence="3">
    <location>
        <position position="60"/>
    </location>
    <ligand>
        <name>a divalent metal cation</name>
        <dbReference type="ChEBI" id="CHEBI:60240"/>
    </ligand>
</feature>
<feature type="binding site" evidence="3">
    <location>
        <position position="146"/>
    </location>
    <ligand>
        <name>substrate</name>
    </ligand>
</feature>
<feature type="binding site" evidence="3">
    <location>
        <position position="166"/>
    </location>
    <ligand>
        <name>substrate</name>
    </ligand>
</feature>
<feature type="compositionally biased region" description="Basic and acidic residues" evidence="4">
    <location>
        <begin position="14"/>
        <end position="23"/>
    </location>
</feature>
<evidence type="ECO:0000313" key="7">
    <source>
        <dbReference type="Proteomes" id="UP000255265"/>
    </source>
</evidence>
<comment type="caution">
    <text evidence="6">The sequence shown here is derived from an EMBL/GenBank/DDBJ whole genome shotgun (WGS) entry which is preliminary data.</text>
</comment>
<proteinExistence type="inferred from homology"/>
<comment type="cofactor">
    <cofactor evidence="3">
        <name>Zn(2+)</name>
        <dbReference type="ChEBI" id="CHEBI:29105"/>
    </cofactor>
    <text evidence="3">Binds 1 divalent metal cation per subunit.</text>
</comment>
<dbReference type="Gene3D" id="2.120.10.30">
    <property type="entry name" value="TolB, C-terminal domain"/>
    <property type="match status" value="1"/>
</dbReference>
<dbReference type="EMBL" id="QQAV01000007">
    <property type="protein sequence ID" value="RDI22623.1"/>
    <property type="molecule type" value="Genomic_DNA"/>
</dbReference>
<dbReference type="PRINTS" id="PR01790">
    <property type="entry name" value="SMP30FAMILY"/>
</dbReference>
<dbReference type="STRING" id="433924.NS331_11480"/>
<keyword evidence="3" id="KW-0479">Metal-binding</keyword>
<feature type="active site" description="Proton donor/acceptor" evidence="2">
    <location>
        <position position="244"/>
    </location>
</feature>
<dbReference type="InterPro" id="IPR005511">
    <property type="entry name" value="SMP-30"/>
</dbReference>
<evidence type="ECO:0000256" key="1">
    <source>
        <dbReference type="ARBA" id="ARBA00008853"/>
    </source>
</evidence>
<feature type="binding site" evidence="3">
    <location>
        <position position="148"/>
    </location>
    <ligand>
        <name>substrate</name>
    </ligand>
</feature>
<feature type="region of interest" description="Disordered" evidence="4">
    <location>
        <begin position="1"/>
        <end position="23"/>
    </location>
</feature>
<feature type="binding site" evidence="3">
    <location>
        <position position="194"/>
    </location>
    <ligand>
        <name>a divalent metal cation</name>
        <dbReference type="ChEBI" id="CHEBI:60240"/>
    </ligand>
</feature>
<evidence type="ECO:0000313" key="6">
    <source>
        <dbReference type="EMBL" id="RDI22623.1"/>
    </source>
</evidence>
<evidence type="ECO:0000256" key="4">
    <source>
        <dbReference type="SAM" id="MobiDB-lite"/>
    </source>
</evidence>